<gene>
    <name evidence="2" type="ORF">HOP12_13015</name>
</gene>
<dbReference type="PROSITE" id="PS51186">
    <property type="entry name" value="GNAT"/>
    <property type="match status" value="1"/>
</dbReference>
<dbReference type="Pfam" id="PF17668">
    <property type="entry name" value="Acetyltransf_17"/>
    <property type="match status" value="1"/>
</dbReference>
<dbReference type="InterPro" id="IPR000182">
    <property type="entry name" value="GNAT_dom"/>
</dbReference>
<dbReference type="Gene3D" id="3.40.630.30">
    <property type="match status" value="2"/>
</dbReference>
<dbReference type="GO" id="GO:0030649">
    <property type="term" value="P:aminoglycoside antibiotic catabolic process"/>
    <property type="evidence" value="ECO:0007669"/>
    <property type="project" value="TreeGrafter"/>
</dbReference>
<dbReference type="Proteomes" id="UP000580839">
    <property type="component" value="Unassembled WGS sequence"/>
</dbReference>
<reference evidence="2 3" key="1">
    <citation type="submission" date="2020-04" db="EMBL/GenBank/DDBJ databases">
        <title>Metagenomic profiling of ammonia- and methane-oxidizing microorganisms in a Dutch drinking water treatment plant.</title>
        <authorList>
            <person name="Poghosyan L."/>
            <person name="Leucker S."/>
        </authorList>
    </citation>
    <scope>NUCLEOTIDE SEQUENCE [LARGE SCALE GENOMIC DNA]</scope>
    <source>
        <strain evidence="2">S-RSF-IL-03</strain>
    </source>
</reference>
<evidence type="ECO:0000313" key="2">
    <source>
        <dbReference type="EMBL" id="NOT35065.1"/>
    </source>
</evidence>
<protein>
    <submittedName>
        <fullName evidence="2">GNAT family N-acetyltransferase</fullName>
    </submittedName>
</protein>
<evidence type="ECO:0000259" key="1">
    <source>
        <dbReference type="PROSITE" id="PS51186"/>
    </source>
</evidence>
<dbReference type="CDD" id="cd04301">
    <property type="entry name" value="NAT_SF"/>
    <property type="match status" value="1"/>
</dbReference>
<feature type="domain" description="N-acetyltransferase" evidence="1">
    <location>
        <begin position="18"/>
        <end position="166"/>
    </location>
</feature>
<evidence type="ECO:0000313" key="3">
    <source>
        <dbReference type="Proteomes" id="UP000580839"/>
    </source>
</evidence>
<organism evidence="2 3">
    <name type="scientific">Eiseniibacteriota bacterium</name>
    <dbReference type="NCBI Taxonomy" id="2212470"/>
    <lineage>
        <taxon>Bacteria</taxon>
        <taxon>Candidatus Eiseniibacteriota</taxon>
    </lineage>
</organism>
<proteinExistence type="predicted"/>
<dbReference type="InterPro" id="IPR041380">
    <property type="entry name" value="Acetyltransf_17"/>
</dbReference>
<name>A0A849SSM9_UNCEI</name>
<comment type="caution">
    <text evidence="2">The sequence shown here is derived from an EMBL/GenBank/DDBJ whole genome shotgun (WGS) entry which is preliminary data.</text>
</comment>
<dbReference type="PANTHER" id="PTHR37817">
    <property type="entry name" value="N-ACETYLTRANSFERASE EIS"/>
    <property type="match status" value="1"/>
</dbReference>
<keyword evidence="2" id="KW-0808">Transferase</keyword>
<dbReference type="InterPro" id="IPR051554">
    <property type="entry name" value="Acetyltransferase_Eis"/>
</dbReference>
<dbReference type="Pfam" id="PF13530">
    <property type="entry name" value="SCP2_2"/>
    <property type="match status" value="1"/>
</dbReference>
<dbReference type="SUPFAM" id="SSF55729">
    <property type="entry name" value="Acyl-CoA N-acyltransferases (Nat)"/>
    <property type="match status" value="1"/>
</dbReference>
<dbReference type="Pfam" id="PF13527">
    <property type="entry name" value="Acetyltransf_9"/>
    <property type="match status" value="1"/>
</dbReference>
<dbReference type="PANTHER" id="PTHR37817:SF1">
    <property type="entry name" value="N-ACETYLTRANSFERASE EIS"/>
    <property type="match status" value="1"/>
</dbReference>
<dbReference type="InterPro" id="IPR016181">
    <property type="entry name" value="Acyl_CoA_acyltransferase"/>
</dbReference>
<dbReference type="InterPro" id="IPR025559">
    <property type="entry name" value="Eis_dom"/>
</dbReference>
<accession>A0A849SSM9</accession>
<dbReference type="InterPro" id="IPR036527">
    <property type="entry name" value="SCP2_sterol-bd_dom_sf"/>
</dbReference>
<dbReference type="GO" id="GO:0034069">
    <property type="term" value="F:aminoglycoside N-acetyltransferase activity"/>
    <property type="evidence" value="ECO:0007669"/>
    <property type="project" value="TreeGrafter"/>
</dbReference>
<dbReference type="SUPFAM" id="SSF55718">
    <property type="entry name" value="SCP-like"/>
    <property type="match status" value="1"/>
</dbReference>
<dbReference type="EMBL" id="JABFRW010000170">
    <property type="protein sequence ID" value="NOT35065.1"/>
    <property type="molecule type" value="Genomic_DNA"/>
</dbReference>
<sequence length="428" mass="46933">MSRATERTRRSGSRTPALRYRSARRTDVESLADLGARAYRVASLEKRRSFYTEHPRFTLRDVRVGEVGGEIVASLVLYPLEAAVRGRHVPMVGVGSVAVAPEHRRRGLGEAMMRAALREMRTAGRGLSMLYPFRASFYRKLGWGLCELVQQYAFAPANLTPSDEARHVRRLRVPDRPRVQALYDQVAAGGHFTLARSEAWWSRRLWEYPGDWVVYAKGRGAIEGYLYYEADPSKGPFKLALSVSEIVAATPEAHRGLIGHLATLRDQVEEIHLAAPARNAWPHLLRDAQNLHPGSEIGAYHDTGNLAHGAYLRLVDVKAALEALPIATGTRGELTLEVEDALLPSNARVWRVKSDGGARLAVTPSRAAAPAPAHARTSVETLASLVSGALPARAANHAALLEATPAAIELFEAWYPGGPAFLHPFNAF</sequence>
<dbReference type="Gene3D" id="3.30.1050.10">
    <property type="entry name" value="SCP2 sterol-binding domain"/>
    <property type="match status" value="1"/>
</dbReference>
<dbReference type="AlphaFoldDB" id="A0A849SSM9"/>